<keyword evidence="3" id="KW-1185">Reference proteome</keyword>
<dbReference type="InterPro" id="IPR001584">
    <property type="entry name" value="Integrase_cat-core"/>
</dbReference>
<dbReference type="InterPro" id="IPR012337">
    <property type="entry name" value="RNaseH-like_sf"/>
</dbReference>
<dbReference type="GO" id="GO:0003676">
    <property type="term" value="F:nucleic acid binding"/>
    <property type="evidence" value="ECO:0007669"/>
    <property type="project" value="InterPro"/>
</dbReference>
<evidence type="ECO:0000313" key="3">
    <source>
        <dbReference type="Proteomes" id="UP001458880"/>
    </source>
</evidence>
<dbReference type="AlphaFoldDB" id="A0AAW1JZH7"/>
<dbReference type="InterPro" id="IPR036397">
    <property type="entry name" value="RNaseH_sf"/>
</dbReference>
<evidence type="ECO:0000313" key="2">
    <source>
        <dbReference type="EMBL" id="KAK9710157.1"/>
    </source>
</evidence>
<dbReference type="SUPFAM" id="SSF53098">
    <property type="entry name" value="Ribonuclease H-like"/>
    <property type="match status" value="1"/>
</dbReference>
<protein>
    <recommendedName>
        <fullName evidence="1">Integrase catalytic domain-containing protein</fullName>
    </recommendedName>
</protein>
<reference evidence="2 3" key="1">
    <citation type="journal article" date="2024" name="BMC Genomics">
        <title>De novo assembly and annotation of Popillia japonica's genome with initial clues to its potential as an invasive pest.</title>
        <authorList>
            <person name="Cucini C."/>
            <person name="Boschi S."/>
            <person name="Funari R."/>
            <person name="Cardaioli E."/>
            <person name="Iannotti N."/>
            <person name="Marturano G."/>
            <person name="Paoli F."/>
            <person name="Bruttini M."/>
            <person name="Carapelli A."/>
            <person name="Frati F."/>
            <person name="Nardi F."/>
        </authorList>
    </citation>
    <scope>NUCLEOTIDE SEQUENCE [LARGE SCALE GENOMIC DNA]</scope>
    <source>
        <strain evidence="2">DMR45628</strain>
    </source>
</reference>
<name>A0AAW1JZH7_POPJA</name>
<dbReference type="GO" id="GO:0015074">
    <property type="term" value="P:DNA integration"/>
    <property type="evidence" value="ECO:0007669"/>
    <property type="project" value="InterPro"/>
</dbReference>
<comment type="caution">
    <text evidence="2">The sequence shown here is derived from an EMBL/GenBank/DDBJ whole genome shotgun (WGS) entry which is preliminary data.</text>
</comment>
<dbReference type="EMBL" id="JASPKY010000297">
    <property type="protein sequence ID" value="KAK9710157.1"/>
    <property type="molecule type" value="Genomic_DNA"/>
</dbReference>
<dbReference type="PROSITE" id="PS50994">
    <property type="entry name" value="INTEGRASE"/>
    <property type="match status" value="1"/>
</dbReference>
<evidence type="ECO:0000259" key="1">
    <source>
        <dbReference type="PROSITE" id="PS50994"/>
    </source>
</evidence>
<dbReference type="Gene3D" id="3.30.420.10">
    <property type="entry name" value="Ribonuclease H-like superfamily/Ribonuclease H"/>
    <property type="match status" value="1"/>
</dbReference>
<dbReference type="Proteomes" id="UP001458880">
    <property type="component" value="Unassembled WGS sequence"/>
</dbReference>
<sequence length="82" mass="9100">MVLSDNGPPFNGNAIKQFFEAYGIEHKRITPYWPEANGIPESHTNSVAAIARATYSASVEDKAIEDCFFVCQHTVDPKTLNK</sequence>
<proteinExistence type="predicted"/>
<gene>
    <name evidence="2" type="ORF">QE152_g26174</name>
</gene>
<feature type="domain" description="Integrase catalytic" evidence="1">
    <location>
        <begin position="1"/>
        <end position="82"/>
    </location>
</feature>
<organism evidence="2 3">
    <name type="scientific">Popillia japonica</name>
    <name type="common">Japanese beetle</name>
    <dbReference type="NCBI Taxonomy" id="7064"/>
    <lineage>
        <taxon>Eukaryota</taxon>
        <taxon>Metazoa</taxon>
        <taxon>Ecdysozoa</taxon>
        <taxon>Arthropoda</taxon>
        <taxon>Hexapoda</taxon>
        <taxon>Insecta</taxon>
        <taxon>Pterygota</taxon>
        <taxon>Neoptera</taxon>
        <taxon>Endopterygota</taxon>
        <taxon>Coleoptera</taxon>
        <taxon>Polyphaga</taxon>
        <taxon>Scarabaeiformia</taxon>
        <taxon>Scarabaeidae</taxon>
        <taxon>Rutelinae</taxon>
        <taxon>Popillia</taxon>
    </lineage>
</organism>
<accession>A0AAW1JZH7</accession>